<keyword evidence="3" id="KW-1185">Reference proteome</keyword>
<evidence type="ECO:0000313" key="2">
    <source>
        <dbReference type="EMBL" id="KIK75559.1"/>
    </source>
</evidence>
<gene>
    <name evidence="2" type="ORF">PAXRUDRAFT_835608</name>
</gene>
<keyword evidence="1" id="KW-0732">Signal</keyword>
<accession>A0A0D0D643</accession>
<name>A0A0D0D643_9AGAM</name>
<proteinExistence type="predicted"/>
<sequence>MKFFLALLTAIISLSSYTFVGVHADCAGCGLVLNDGSTLISECTGRLAGGETKCTYQKANKGATFICHYKNGNSALMGGSNLACPRKAGRGACRSMCP</sequence>
<dbReference type="HOGENOM" id="CLU_150821_1_0_1"/>
<dbReference type="Proteomes" id="UP000054538">
    <property type="component" value="Unassembled WGS sequence"/>
</dbReference>
<reference evidence="2 3" key="1">
    <citation type="submission" date="2014-04" db="EMBL/GenBank/DDBJ databases">
        <authorList>
            <consortium name="DOE Joint Genome Institute"/>
            <person name="Kuo A."/>
            <person name="Kohler A."/>
            <person name="Jargeat P."/>
            <person name="Nagy L.G."/>
            <person name="Floudas D."/>
            <person name="Copeland A."/>
            <person name="Barry K.W."/>
            <person name="Cichocki N."/>
            <person name="Veneault-Fourrey C."/>
            <person name="LaButti K."/>
            <person name="Lindquist E.A."/>
            <person name="Lipzen A."/>
            <person name="Lundell T."/>
            <person name="Morin E."/>
            <person name="Murat C."/>
            <person name="Sun H."/>
            <person name="Tunlid A."/>
            <person name="Henrissat B."/>
            <person name="Grigoriev I.V."/>
            <person name="Hibbett D.S."/>
            <person name="Martin F."/>
            <person name="Nordberg H.P."/>
            <person name="Cantor M.N."/>
            <person name="Hua S.X."/>
        </authorList>
    </citation>
    <scope>NUCLEOTIDE SEQUENCE [LARGE SCALE GENOMIC DNA]</scope>
    <source>
        <strain evidence="2 3">Ve08.2h10</strain>
    </source>
</reference>
<protein>
    <submittedName>
        <fullName evidence="2">Uncharacterized protein</fullName>
    </submittedName>
</protein>
<feature type="signal peptide" evidence="1">
    <location>
        <begin position="1"/>
        <end position="24"/>
    </location>
</feature>
<organism evidence="2 3">
    <name type="scientific">Paxillus rubicundulus Ve08.2h10</name>
    <dbReference type="NCBI Taxonomy" id="930991"/>
    <lineage>
        <taxon>Eukaryota</taxon>
        <taxon>Fungi</taxon>
        <taxon>Dikarya</taxon>
        <taxon>Basidiomycota</taxon>
        <taxon>Agaricomycotina</taxon>
        <taxon>Agaricomycetes</taxon>
        <taxon>Agaricomycetidae</taxon>
        <taxon>Boletales</taxon>
        <taxon>Paxilineae</taxon>
        <taxon>Paxillaceae</taxon>
        <taxon>Paxillus</taxon>
    </lineage>
</organism>
<dbReference type="InParanoid" id="A0A0D0D643"/>
<reference evidence="3" key="2">
    <citation type="submission" date="2015-01" db="EMBL/GenBank/DDBJ databases">
        <title>Evolutionary Origins and Diversification of the Mycorrhizal Mutualists.</title>
        <authorList>
            <consortium name="DOE Joint Genome Institute"/>
            <consortium name="Mycorrhizal Genomics Consortium"/>
            <person name="Kohler A."/>
            <person name="Kuo A."/>
            <person name="Nagy L.G."/>
            <person name="Floudas D."/>
            <person name="Copeland A."/>
            <person name="Barry K.W."/>
            <person name="Cichocki N."/>
            <person name="Veneault-Fourrey C."/>
            <person name="LaButti K."/>
            <person name="Lindquist E.A."/>
            <person name="Lipzen A."/>
            <person name="Lundell T."/>
            <person name="Morin E."/>
            <person name="Murat C."/>
            <person name="Riley R."/>
            <person name="Ohm R."/>
            <person name="Sun H."/>
            <person name="Tunlid A."/>
            <person name="Henrissat B."/>
            <person name="Grigoriev I.V."/>
            <person name="Hibbett D.S."/>
            <person name="Martin F."/>
        </authorList>
    </citation>
    <scope>NUCLEOTIDE SEQUENCE [LARGE SCALE GENOMIC DNA]</scope>
    <source>
        <strain evidence="3">Ve08.2h10</strain>
    </source>
</reference>
<dbReference type="EMBL" id="KN828021">
    <property type="protein sequence ID" value="KIK75559.1"/>
    <property type="molecule type" value="Genomic_DNA"/>
</dbReference>
<evidence type="ECO:0000313" key="3">
    <source>
        <dbReference type="Proteomes" id="UP000054538"/>
    </source>
</evidence>
<evidence type="ECO:0000256" key="1">
    <source>
        <dbReference type="SAM" id="SignalP"/>
    </source>
</evidence>
<dbReference type="AlphaFoldDB" id="A0A0D0D643"/>
<feature type="chain" id="PRO_5002225660" evidence="1">
    <location>
        <begin position="25"/>
        <end position="98"/>
    </location>
</feature>